<sequence length="56" mass="5638">MRALIGMSETKRIGTPGDIARATAFLLGSEATFNTGTDLTVDGGVVAATPTLAQTA</sequence>
<dbReference type="Gene3D" id="3.40.50.720">
    <property type="entry name" value="NAD(P)-binding Rossmann-like Domain"/>
    <property type="match status" value="1"/>
</dbReference>
<name>A0ABU4MM86_9ACTN</name>
<organism evidence="1 2">
    <name type="scientific">Streptomyces caniscabiei</name>
    <dbReference type="NCBI Taxonomy" id="2746961"/>
    <lineage>
        <taxon>Bacteria</taxon>
        <taxon>Bacillati</taxon>
        <taxon>Actinomycetota</taxon>
        <taxon>Actinomycetes</taxon>
        <taxon>Kitasatosporales</taxon>
        <taxon>Streptomycetaceae</taxon>
        <taxon>Streptomyces</taxon>
    </lineage>
</organism>
<comment type="caution">
    <text evidence="1">The sequence shown here is derived from an EMBL/GenBank/DDBJ whole genome shotgun (WGS) entry which is preliminary data.</text>
</comment>
<dbReference type="Pfam" id="PF13561">
    <property type="entry name" value="adh_short_C2"/>
    <property type="match status" value="1"/>
</dbReference>
<keyword evidence="2" id="KW-1185">Reference proteome</keyword>
<dbReference type="InterPro" id="IPR036291">
    <property type="entry name" value="NAD(P)-bd_dom_sf"/>
</dbReference>
<evidence type="ECO:0000313" key="1">
    <source>
        <dbReference type="EMBL" id="MDX3038566.1"/>
    </source>
</evidence>
<gene>
    <name evidence="1" type="ORF">PV383_15480</name>
</gene>
<dbReference type="InterPro" id="IPR002347">
    <property type="entry name" value="SDR_fam"/>
</dbReference>
<dbReference type="EMBL" id="JARAWJ010000010">
    <property type="protein sequence ID" value="MDX3038566.1"/>
    <property type="molecule type" value="Genomic_DNA"/>
</dbReference>
<proteinExistence type="predicted"/>
<evidence type="ECO:0000313" key="2">
    <source>
        <dbReference type="Proteomes" id="UP001282474"/>
    </source>
</evidence>
<protein>
    <submittedName>
        <fullName evidence="1">SDR family oxidoreductase</fullName>
    </submittedName>
</protein>
<dbReference type="Proteomes" id="UP001282474">
    <property type="component" value="Unassembled WGS sequence"/>
</dbReference>
<dbReference type="RefSeq" id="WP_269153555.1">
    <property type="nucleotide sequence ID" value="NZ_JABXWF010000003.1"/>
</dbReference>
<dbReference type="SUPFAM" id="SSF51735">
    <property type="entry name" value="NAD(P)-binding Rossmann-fold domains"/>
    <property type="match status" value="1"/>
</dbReference>
<reference evidence="1 2" key="1">
    <citation type="journal article" date="2023" name="Microb. Genom.">
        <title>Mesoterricola silvestris gen. nov., sp. nov., Mesoterricola sediminis sp. nov., Geothrix oryzae sp. nov., Geothrix edaphica sp. nov., Geothrix rubra sp. nov., and Geothrix limicola sp. nov., six novel members of Acidobacteriota isolated from soils.</title>
        <authorList>
            <person name="Weisberg A.J."/>
            <person name="Pearce E."/>
            <person name="Kramer C.G."/>
            <person name="Chang J.H."/>
            <person name="Clarke C.R."/>
        </authorList>
    </citation>
    <scope>NUCLEOTIDE SEQUENCE [LARGE SCALE GENOMIC DNA]</scope>
    <source>
        <strain evidence="1 2">NE20-4-1</strain>
    </source>
</reference>
<accession>A0ABU4MM86</accession>